<comment type="function">
    <text evidence="6">Phosphorylase b kinase catalyzes the phosphorylation of serine in certain substrates, including troponin I.</text>
</comment>
<name>A0ABM1F8K8_PRICU</name>
<evidence type="ECO:0000259" key="9">
    <source>
        <dbReference type="Pfam" id="PF19292"/>
    </source>
</evidence>
<evidence type="ECO:0000313" key="10">
    <source>
        <dbReference type="Proteomes" id="UP000695022"/>
    </source>
</evidence>
<gene>
    <name evidence="11" type="primary">LOC106820750</name>
</gene>
<keyword evidence="10" id="KW-1185">Reference proteome</keyword>
<keyword evidence="3 6" id="KW-0321">Glycogen metabolism</keyword>
<dbReference type="RefSeq" id="XP_014680779.1">
    <property type="nucleotide sequence ID" value="XM_014825293.1"/>
</dbReference>
<proteinExistence type="inferred from homology"/>
<keyword evidence="6" id="KW-0636">Prenylation</keyword>
<dbReference type="InterPro" id="IPR012341">
    <property type="entry name" value="6hp_glycosidase-like_sf"/>
</dbReference>
<evidence type="ECO:0000313" key="11">
    <source>
        <dbReference type="RefSeq" id="XP_014680779.1"/>
    </source>
</evidence>
<accession>A0ABM1F8K8</accession>
<keyword evidence="5 6" id="KW-0119">Carbohydrate metabolism</keyword>
<comment type="subcellular location">
    <subcellularLocation>
        <location evidence="6">Cell membrane</location>
        <topology evidence="6">Lipid-anchor</topology>
        <orientation evidence="6">Cytoplasmic side</orientation>
    </subcellularLocation>
</comment>
<dbReference type="InterPro" id="IPR045583">
    <property type="entry name" value="KPBA/B_C"/>
</dbReference>
<feature type="domain" description="Phosphorylase b kinase regulatory subunit alpha/beta C-terminal" evidence="9">
    <location>
        <begin position="963"/>
        <end position="1175"/>
    </location>
</feature>
<dbReference type="InterPro" id="IPR008928">
    <property type="entry name" value="6-hairpin_glycosidase_sf"/>
</dbReference>
<reference evidence="11" key="1">
    <citation type="submission" date="2025-08" db="UniProtKB">
        <authorList>
            <consortium name="RefSeq"/>
        </authorList>
    </citation>
    <scope>IDENTIFICATION</scope>
</reference>
<comment type="similarity">
    <text evidence="2 6">Belongs to the phosphorylase b kinase regulatory chain family.</text>
</comment>
<dbReference type="InterPro" id="IPR008734">
    <property type="entry name" value="PHK_A/B_su"/>
</dbReference>
<keyword evidence="6" id="KW-0472">Membrane</keyword>
<dbReference type="PANTHER" id="PTHR10749:SF7">
    <property type="entry name" value="PHOSPHORYLASE B KINASE REGULATORY SUBUNIT ALPHA-RELATED"/>
    <property type="match status" value="1"/>
</dbReference>
<evidence type="ECO:0000256" key="6">
    <source>
        <dbReference type="RuleBase" id="RU364123"/>
    </source>
</evidence>
<evidence type="ECO:0000256" key="3">
    <source>
        <dbReference type="ARBA" id="ARBA00022600"/>
    </source>
</evidence>
<dbReference type="Gene3D" id="1.50.10.10">
    <property type="match status" value="1"/>
</dbReference>
<feature type="region of interest" description="Disordered" evidence="7">
    <location>
        <begin position="733"/>
        <end position="756"/>
    </location>
</feature>
<protein>
    <recommendedName>
        <fullName evidence="6">Phosphorylase b kinase regulatory subunit</fullName>
    </recommendedName>
</protein>
<keyword evidence="6" id="KW-0449">Lipoprotein</keyword>
<comment type="pathway">
    <text evidence="1 6">Glycan biosynthesis; glycogen metabolism.</text>
</comment>
<feature type="domain" description="GH15-like" evidence="8">
    <location>
        <begin position="8"/>
        <end position="950"/>
    </location>
</feature>
<dbReference type="SUPFAM" id="SSF48208">
    <property type="entry name" value="Six-hairpin glycosidases"/>
    <property type="match status" value="1"/>
</dbReference>
<keyword evidence="4 6" id="KW-0112">Calmodulin-binding</keyword>
<evidence type="ECO:0000256" key="4">
    <source>
        <dbReference type="ARBA" id="ARBA00022860"/>
    </source>
</evidence>
<dbReference type="GeneID" id="106820750"/>
<evidence type="ECO:0000256" key="5">
    <source>
        <dbReference type="ARBA" id="ARBA00023277"/>
    </source>
</evidence>
<evidence type="ECO:0000256" key="7">
    <source>
        <dbReference type="SAM" id="MobiDB-lite"/>
    </source>
</evidence>
<evidence type="ECO:0000256" key="1">
    <source>
        <dbReference type="ARBA" id="ARBA00005131"/>
    </source>
</evidence>
<sequence>MRSRSNSGVRLDYYQHLLHNTILCHQHPVTGLLPASPNQPHAWVRDNVYAAMSIWSLAMAYKKNADLDEDRAKGYELDQSVVKIMRGLLMCMMNQVEKLEKFKYSQSPRDALHAKYSSADYKTVVGDGEWGHLQIDATSLYLLQLSQMTASGLQIIFTLDEVSFIQNLVFYIEAAYRIPDYGIWERGDKTNHGLPELNASSIGMAKAALESINDLDVFGARGGPASVIHVMADEAQHCQAVLASMLPRESNSKEIDAALLSIVGFPAFAVEDPELVQMTKEAILSKLQGRYGCKRFLRDGHKTAREDPSRLHYEPWELHIFENIECEWPLFYIYLSLDGLFRGNLEQAEEYFEALEDIMIKTENGLKLLPEMYAVPPDKVEEEKKNPHSQERIAVGKIPQMWGQSLYILNCLLKEGFIAVGELDPMNRRLITDKKPDLVVQVVILAETKNIQEKLREYDFDVETVAEVRPIEVHPARVLSEIFAQLGKNRKLSLSGRPSHDVGLLSTSKLYMLRDRIFTFTPQFSDPHEFYLAADANLLLDMFLTDIAFLKTSWRQLGRPTITIVLHKHMWGDIDLKKSLPPAVIATLKKLKSGYVTGASSCRVDLRKIKDFLSTSCVTQLNFLANTESGDIEGTDESVLELLDKITRQNGSHRHARLPVHQGRTPGSMCHRASSVRGIVKRTKSIALDQGDEANYMRSRYAARQPSFSATREQDSIDDDDCNVSIQLFNDSTGSRRRSSELNYPHLDSHHMKPPLPPDRSSYCLRTEPIAQKPTAQVHVERMETLYSGINPEDLLDILREAASLTEQADIIHYLFITKGASWDTHIDGKPGCKVKDLLQELYEKACHEKHWWLVRHTAGVLKKQVEDLAKAVTDLLVRQKQVTVGMPPEPRERTITRPLPPDELRGIIADAYGEDSSTSMLTQELLIYLAMFICTEPDLFRSMLRLRVGLIIQVMASELARTLNCDGDKAAEDLLNLSPYELKTLLHHILSGKELRVHVNVEADNDNEVSLKESNKEENLGMRQVRDEINDTHKVSFVSFGSSKKSGSGLSEGDICRQGQWLRRRRLDGALNRVPYEFYPKLWKVLEKCHGLSIQGMVLPQSLTREMTPGETKFALQVEAVLNRIPQPEYRQLMVETLMVLTLAVEADKKCSLGGIIQVEYLVSEANRIFLAEQLRVQGDATLCCAGPHATVPLPGKPPVLRCGGKAGICQLFYDSAPSGRFGTMTYLCKAVAQSLNIFPATGDLECVIS</sequence>
<dbReference type="PANTHER" id="PTHR10749">
    <property type="entry name" value="PHOSPHORYLASE B KINASE REGULATORY SUBUNIT"/>
    <property type="match status" value="1"/>
</dbReference>
<dbReference type="Proteomes" id="UP000695022">
    <property type="component" value="Unplaced"/>
</dbReference>
<evidence type="ECO:0000256" key="2">
    <source>
        <dbReference type="ARBA" id="ARBA00007128"/>
    </source>
</evidence>
<dbReference type="Pfam" id="PF19292">
    <property type="entry name" value="KPBB_C"/>
    <property type="match status" value="1"/>
</dbReference>
<evidence type="ECO:0000259" key="8">
    <source>
        <dbReference type="Pfam" id="PF00723"/>
    </source>
</evidence>
<dbReference type="Pfam" id="PF00723">
    <property type="entry name" value="Glyco_hydro_15"/>
    <property type="match status" value="1"/>
</dbReference>
<keyword evidence="6" id="KW-1003">Cell membrane</keyword>
<dbReference type="InterPro" id="IPR011613">
    <property type="entry name" value="GH15-like"/>
</dbReference>
<organism evidence="10 11">
    <name type="scientific">Priapulus caudatus</name>
    <name type="common">Priapulid worm</name>
    <dbReference type="NCBI Taxonomy" id="37621"/>
    <lineage>
        <taxon>Eukaryota</taxon>
        <taxon>Metazoa</taxon>
        <taxon>Ecdysozoa</taxon>
        <taxon>Scalidophora</taxon>
        <taxon>Priapulida</taxon>
        <taxon>Priapulimorpha</taxon>
        <taxon>Priapulimorphida</taxon>
        <taxon>Priapulidae</taxon>
        <taxon>Priapulus</taxon>
    </lineage>
</organism>